<comment type="caution">
    <text evidence="2">The sequence shown here is derived from an EMBL/GenBank/DDBJ whole genome shotgun (WGS) entry which is preliminary data.</text>
</comment>
<sequence>MTKAELNVEQARLMLQGIVFYLIMFIVIYLAADMLSSNEATTSESVMTFRNITRGLVAVTFGQLISNSNSYFVQRSILQADKEREQQGKADELKKSNRALVVELLKTLVIAAAIIAAALIMRHPAGQ</sequence>
<organism evidence="2 3">
    <name type="scientific">Chlorella vulgaris</name>
    <name type="common">Green alga</name>
    <dbReference type="NCBI Taxonomy" id="3077"/>
    <lineage>
        <taxon>Eukaryota</taxon>
        <taxon>Viridiplantae</taxon>
        <taxon>Chlorophyta</taxon>
        <taxon>core chlorophytes</taxon>
        <taxon>Trebouxiophyceae</taxon>
        <taxon>Chlorellales</taxon>
        <taxon>Chlorellaceae</taxon>
        <taxon>Chlorella clade</taxon>
        <taxon>Chlorella</taxon>
    </lineage>
</organism>
<reference evidence="2" key="1">
    <citation type="journal article" date="2019" name="Plant J.">
        <title>Chlorella vulgaris genome assembly and annotation reveals the molecular basis for metabolic acclimation to high light conditions.</title>
        <authorList>
            <person name="Cecchin M."/>
            <person name="Marcolungo L."/>
            <person name="Rossato M."/>
            <person name="Girolomoni L."/>
            <person name="Cosentino E."/>
            <person name="Cuine S."/>
            <person name="Li-Beisson Y."/>
            <person name="Delledonne M."/>
            <person name="Ballottari M."/>
        </authorList>
    </citation>
    <scope>NUCLEOTIDE SEQUENCE</scope>
    <source>
        <strain evidence="2">211/11P</strain>
    </source>
</reference>
<evidence type="ECO:0000313" key="3">
    <source>
        <dbReference type="Proteomes" id="UP001055712"/>
    </source>
</evidence>
<reference evidence="2" key="2">
    <citation type="submission" date="2020-11" db="EMBL/GenBank/DDBJ databases">
        <authorList>
            <person name="Cecchin M."/>
            <person name="Marcolungo L."/>
            <person name="Rossato M."/>
            <person name="Girolomoni L."/>
            <person name="Cosentino E."/>
            <person name="Cuine S."/>
            <person name="Li-Beisson Y."/>
            <person name="Delledonne M."/>
            <person name="Ballottari M."/>
        </authorList>
    </citation>
    <scope>NUCLEOTIDE SEQUENCE</scope>
    <source>
        <strain evidence="2">211/11P</strain>
        <tissue evidence="2">Whole cell</tissue>
    </source>
</reference>
<feature type="transmembrane region" description="Helical" evidence="1">
    <location>
        <begin position="12"/>
        <end position="32"/>
    </location>
</feature>
<evidence type="ECO:0000313" key="2">
    <source>
        <dbReference type="EMBL" id="KAI3436334.1"/>
    </source>
</evidence>
<protein>
    <submittedName>
        <fullName evidence="2">Uncharacterized protein</fullName>
    </submittedName>
</protein>
<gene>
    <name evidence="2" type="ORF">D9Q98_002387</name>
</gene>
<name>A0A9D4Z079_CHLVU</name>
<dbReference type="AlphaFoldDB" id="A0A9D4Z079"/>
<proteinExistence type="predicted"/>
<dbReference type="EMBL" id="SIDB01000002">
    <property type="protein sequence ID" value="KAI3436334.1"/>
    <property type="molecule type" value="Genomic_DNA"/>
</dbReference>
<dbReference type="Proteomes" id="UP001055712">
    <property type="component" value="Unassembled WGS sequence"/>
</dbReference>
<keyword evidence="1" id="KW-0472">Membrane</keyword>
<accession>A0A9D4Z079</accession>
<feature type="transmembrane region" description="Helical" evidence="1">
    <location>
        <begin position="52"/>
        <end position="73"/>
    </location>
</feature>
<keyword evidence="1" id="KW-0812">Transmembrane</keyword>
<keyword evidence="1" id="KW-1133">Transmembrane helix</keyword>
<keyword evidence="3" id="KW-1185">Reference proteome</keyword>
<evidence type="ECO:0000256" key="1">
    <source>
        <dbReference type="SAM" id="Phobius"/>
    </source>
</evidence>
<feature type="transmembrane region" description="Helical" evidence="1">
    <location>
        <begin position="99"/>
        <end position="121"/>
    </location>
</feature>